<name>A0A9D4TU35_CHLVU</name>
<feature type="compositionally biased region" description="Acidic residues" evidence="2">
    <location>
        <begin position="1"/>
        <end position="17"/>
    </location>
</feature>
<reference evidence="3" key="2">
    <citation type="submission" date="2020-11" db="EMBL/GenBank/DDBJ databases">
        <authorList>
            <person name="Cecchin M."/>
            <person name="Marcolungo L."/>
            <person name="Rossato M."/>
            <person name="Girolomoni L."/>
            <person name="Cosentino E."/>
            <person name="Cuine S."/>
            <person name="Li-Beisson Y."/>
            <person name="Delledonne M."/>
            <person name="Ballottari M."/>
        </authorList>
    </citation>
    <scope>NUCLEOTIDE SEQUENCE</scope>
    <source>
        <strain evidence="3">211/11P</strain>
        <tissue evidence="3">Whole cell</tissue>
    </source>
</reference>
<dbReference type="Proteomes" id="UP001055712">
    <property type="component" value="Unassembled WGS sequence"/>
</dbReference>
<evidence type="ECO:0000313" key="3">
    <source>
        <dbReference type="EMBL" id="KAI3434823.1"/>
    </source>
</evidence>
<feature type="coiled-coil region" evidence="1">
    <location>
        <begin position="196"/>
        <end position="237"/>
    </location>
</feature>
<dbReference type="AlphaFoldDB" id="A0A9D4TU35"/>
<evidence type="ECO:0000256" key="1">
    <source>
        <dbReference type="SAM" id="Coils"/>
    </source>
</evidence>
<feature type="compositionally biased region" description="Polar residues" evidence="2">
    <location>
        <begin position="58"/>
        <end position="68"/>
    </location>
</feature>
<proteinExistence type="predicted"/>
<feature type="compositionally biased region" description="Basic residues" evidence="2">
    <location>
        <begin position="75"/>
        <end position="87"/>
    </location>
</feature>
<dbReference type="EMBL" id="SIDB01000003">
    <property type="protein sequence ID" value="KAI3434823.1"/>
    <property type="molecule type" value="Genomic_DNA"/>
</dbReference>
<evidence type="ECO:0000256" key="2">
    <source>
        <dbReference type="SAM" id="MobiDB-lite"/>
    </source>
</evidence>
<protein>
    <submittedName>
        <fullName evidence="3">Uncharacterized protein</fullName>
    </submittedName>
</protein>
<accession>A0A9D4TU35</accession>
<feature type="compositionally biased region" description="Basic residues" evidence="2">
    <location>
        <begin position="34"/>
        <end position="53"/>
    </location>
</feature>
<sequence length="237" mass="26892">MSDDGLELEYVDYDSSEELAPAAVETTSAGARQPAHRPRGNRGGKKQQQKRQQRQPQLSAASTRSNASPEPPAQRKQRVAQRGRSRTRSQERDRRDGRAPDIWDSPPRRAVAVVIPKLHKGDQRLTKTQLREKTVLQITCQQHQVAATAASAYIASLSDSAHRDLALRERLSSQVFFAGDQVAAELWERRELRDPYEKLRREHARIKARLEDVEAELADYKARLQNAEAELAERTEN</sequence>
<keyword evidence="4" id="KW-1185">Reference proteome</keyword>
<gene>
    <name evidence="3" type="ORF">D9Q98_002879</name>
</gene>
<evidence type="ECO:0000313" key="4">
    <source>
        <dbReference type="Proteomes" id="UP001055712"/>
    </source>
</evidence>
<keyword evidence="1" id="KW-0175">Coiled coil</keyword>
<feature type="region of interest" description="Disordered" evidence="2">
    <location>
        <begin position="1"/>
        <end position="105"/>
    </location>
</feature>
<comment type="caution">
    <text evidence="3">The sequence shown here is derived from an EMBL/GenBank/DDBJ whole genome shotgun (WGS) entry which is preliminary data.</text>
</comment>
<reference evidence="3" key="1">
    <citation type="journal article" date="2019" name="Plant J.">
        <title>Chlorella vulgaris genome assembly and annotation reveals the molecular basis for metabolic acclimation to high light conditions.</title>
        <authorList>
            <person name="Cecchin M."/>
            <person name="Marcolungo L."/>
            <person name="Rossato M."/>
            <person name="Girolomoni L."/>
            <person name="Cosentino E."/>
            <person name="Cuine S."/>
            <person name="Li-Beisson Y."/>
            <person name="Delledonne M."/>
            <person name="Ballottari M."/>
        </authorList>
    </citation>
    <scope>NUCLEOTIDE SEQUENCE</scope>
    <source>
        <strain evidence="3">211/11P</strain>
    </source>
</reference>
<organism evidence="3 4">
    <name type="scientific">Chlorella vulgaris</name>
    <name type="common">Green alga</name>
    <dbReference type="NCBI Taxonomy" id="3077"/>
    <lineage>
        <taxon>Eukaryota</taxon>
        <taxon>Viridiplantae</taxon>
        <taxon>Chlorophyta</taxon>
        <taxon>core chlorophytes</taxon>
        <taxon>Trebouxiophyceae</taxon>
        <taxon>Chlorellales</taxon>
        <taxon>Chlorellaceae</taxon>
        <taxon>Chlorella clade</taxon>
        <taxon>Chlorella</taxon>
    </lineage>
</organism>
<feature type="compositionally biased region" description="Basic and acidic residues" evidence="2">
    <location>
        <begin position="88"/>
        <end position="101"/>
    </location>
</feature>